<proteinExistence type="predicted"/>
<dbReference type="EMBL" id="HACG01047597">
    <property type="protein sequence ID" value="CEK94462.1"/>
    <property type="molecule type" value="Transcribed_RNA"/>
</dbReference>
<gene>
    <name evidence="1" type="primary">ORF200970</name>
</gene>
<organism evidence="1">
    <name type="scientific">Arion vulgaris</name>
    <dbReference type="NCBI Taxonomy" id="1028688"/>
    <lineage>
        <taxon>Eukaryota</taxon>
        <taxon>Metazoa</taxon>
        <taxon>Spiralia</taxon>
        <taxon>Lophotrochozoa</taxon>
        <taxon>Mollusca</taxon>
        <taxon>Gastropoda</taxon>
        <taxon>Heterobranchia</taxon>
        <taxon>Euthyneura</taxon>
        <taxon>Panpulmonata</taxon>
        <taxon>Eupulmonata</taxon>
        <taxon>Stylommatophora</taxon>
        <taxon>Helicina</taxon>
        <taxon>Arionoidea</taxon>
        <taxon>Arionidae</taxon>
        <taxon>Arion</taxon>
    </lineage>
</organism>
<sequence length="73" mass="8236">MKLASTVVQSSITPTCFTSMKYLIYAVELFLYARLLQLGTKGYLADIPLGNHQDLVHPPAFLQHPQAQQETRM</sequence>
<reference evidence="1" key="1">
    <citation type="submission" date="2014-12" db="EMBL/GenBank/DDBJ databases">
        <title>Insight into the proteome of Arion vulgaris.</title>
        <authorList>
            <person name="Aradska J."/>
            <person name="Bulat T."/>
            <person name="Smidak R."/>
            <person name="Sarate P."/>
            <person name="Gangsoo J."/>
            <person name="Sialana F."/>
            <person name="Bilban M."/>
            <person name="Lubec G."/>
        </authorList>
    </citation>
    <scope>NUCLEOTIDE SEQUENCE</scope>
    <source>
        <tissue evidence="1">Skin</tissue>
    </source>
</reference>
<protein>
    <submittedName>
        <fullName evidence="1">Uncharacterized protein</fullName>
    </submittedName>
</protein>
<dbReference type="AlphaFoldDB" id="A0A0B7BNK5"/>
<accession>A0A0B7BNK5</accession>
<evidence type="ECO:0000313" key="1">
    <source>
        <dbReference type="EMBL" id="CEK94462.1"/>
    </source>
</evidence>
<name>A0A0B7BNK5_9EUPU</name>